<feature type="transmembrane region" description="Helical" evidence="2">
    <location>
        <begin position="759"/>
        <end position="779"/>
    </location>
</feature>
<reference evidence="5 6" key="1">
    <citation type="submission" date="2017-04" db="EMBL/GenBank/DDBJ databases">
        <authorList>
            <person name="Afonso C.L."/>
            <person name="Miller P.J."/>
            <person name="Scott M.A."/>
            <person name="Spackman E."/>
            <person name="Goraichik I."/>
            <person name="Dimitrov K.M."/>
            <person name="Suarez D.L."/>
            <person name="Swayne D.E."/>
        </authorList>
    </citation>
    <scope>NUCLEOTIDE SEQUENCE [LARGE SCALE GENOMIC DNA]</scope>
    <source>
        <strain evidence="5 6">11</strain>
    </source>
</reference>
<feature type="domain" description="GTPase-associated protein 1 middle" evidence="4">
    <location>
        <begin position="160"/>
        <end position="263"/>
    </location>
</feature>
<gene>
    <name evidence="5" type="ORF">SAMN06295960_2722</name>
</gene>
<feature type="region of interest" description="Disordered" evidence="1">
    <location>
        <begin position="790"/>
        <end position="819"/>
    </location>
</feature>
<dbReference type="Pfam" id="PF20013">
    <property type="entry name" value="GAP1-N2"/>
    <property type="match status" value="1"/>
</dbReference>
<dbReference type="Pfam" id="PF20014">
    <property type="entry name" value="GAP1-M"/>
    <property type="match status" value="1"/>
</dbReference>
<evidence type="ECO:0008006" key="7">
    <source>
        <dbReference type="Google" id="ProtNLM"/>
    </source>
</evidence>
<keyword evidence="2" id="KW-1133">Transmembrane helix</keyword>
<evidence type="ECO:0000256" key="1">
    <source>
        <dbReference type="SAM" id="MobiDB-lite"/>
    </source>
</evidence>
<name>A0A1X7KUM3_9BACL</name>
<dbReference type="AlphaFoldDB" id="A0A1X7KUM3"/>
<feature type="region of interest" description="Disordered" evidence="1">
    <location>
        <begin position="870"/>
        <end position="944"/>
    </location>
</feature>
<keyword evidence="6" id="KW-1185">Reference proteome</keyword>
<dbReference type="STRING" id="1852522.SAMN06295960_2722"/>
<proteinExistence type="predicted"/>
<feature type="compositionally biased region" description="Low complexity" evidence="1">
    <location>
        <begin position="911"/>
        <end position="931"/>
    </location>
</feature>
<dbReference type="EMBL" id="FXAZ01000003">
    <property type="protein sequence ID" value="SMG45229.1"/>
    <property type="molecule type" value="Genomic_DNA"/>
</dbReference>
<accession>A0A1X7KUM3</accession>
<dbReference type="InterPro" id="IPR045402">
    <property type="entry name" value="GAP1-N2"/>
</dbReference>
<evidence type="ECO:0000313" key="6">
    <source>
        <dbReference type="Proteomes" id="UP000193834"/>
    </source>
</evidence>
<evidence type="ECO:0000256" key="2">
    <source>
        <dbReference type="SAM" id="Phobius"/>
    </source>
</evidence>
<dbReference type="InterPro" id="IPR045401">
    <property type="entry name" value="GAP1-M"/>
</dbReference>
<protein>
    <recommendedName>
        <fullName evidence="7">Glycosyltransferase</fullName>
    </recommendedName>
</protein>
<sequence>MRPSSSTWIEQQMYTRERRGIFRTNEGYDTVAVSKGLDPNMVKKVLHPFCTYDAPAELTASGEKDGSLYPESIHLYHTEQGASVLGRSIYQAQDFTGLRSAFFTHHYVIPAERSEEVVNGFRQWLHADYAAHYDIEEGTELAQLRDIPVKPAAQVQPLELLSELKIDERIFKQLLFALTNAATGRKKVYVALDVPIDKLSAYAARLLEVLFQSLPYAYRRMLGFMTYSKEPESKKGIHVMFVEKGSLRANDRNIEREYIFDLAAGRMMNVDIELEHQPYLEFAWKHLNDIDALEAFYRYADQLLIGTEQHKQIALISYHELSIFYQLEQGDYTLYEEHKQPVLRALLGHMAQGEMTTAKQRLHALFARLEELELENVKQGTLPEPDLLDGFKDYLYQEQVTERGKAQLIPLFIHSIHQAAVQSNHALSLRYYAIVASHPELSRVFFDTVLNRGLAQSLFEPYVAKQFQEAPRAGDIVDLVCDWGTRHTQVLKLASFRAMAQEALIQKLRKENEPVKIANAILEQLHRLPRGRDEEIELADSELMDTLIYAVNCFLLLESDLKRISKQELLQIGFLQQPKQFIQWARRFDDHVQSKAEKMVALYDWFHASAPEVFVFERLSQEELEETQQIGLRLLQQELSEGQFARLVLAFYRDTESRQVEYGALLQFLHQSAKNKEVIYQFFQWSEDHHDFVRSKKPSPAYAAALLNYFKKYDREAFKHRTYRKHYFETSSVLGPVYQKAKVELSSPLMRLLARNKRALFSLVAIIIVVGGALLALQATGIMGADGKKEANPPIGQGDQTTNVKPEIPVSSTPVTTGVIRTPVDGAEKEVTVLTFFFASQTEADGFTPESIILDPGSAQQTLAILKREPSLEQNPLEGADEQQGDASEAGRQGKASDQGDQNEEADPLNSSEQADTSADSDTDKQQSQTDGAKTPSESTGPFEVRILLTDKHDIKAGTVIQAQEKKFTIKDQV</sequence>
<dbReference type="Proteomes" id="UP000193834">
    <property type="component" value="Unassembled WGS sequence"/>
</dbReference>
<evidence type="ECO:0000259" key="3">
    <source>
        <dbReference type="Pfam" id="PF20013"/>
    </source>
</evidence>
<keyword evidence="2" id="KW-0812">Transmembrane</keyword>
<feature type="compositionally biased region" description="Polar residues" evidence="1">
    <location>
        <begin position="798"/>
        <end position="816"/>
    </location>
</feature>
<evidence type="ECO:0000313" key="5">
    <source>
        <dbReference type="EMBL" id="SMG45229.1"/>
    </source>
</evidence>
<organism evidence="5 6">
    <name type="scientific">Paenibacillus aquistagni</name>
    <dbReference type="NCBI Taxonomy" id="1852522"/>
    <lineage>
        <taxon>Bacteria</taxon>
        <taxon>Bacillati</taxon>
        <taxon>Bacillota</taxon>
        <taxon>Bacilli</taxon>
        <taxon>Bacillales</taxon>
        <taxon>Paenibacillaceae</taxon>
        <taxon>Paenibacillus</taxon>
    </lineage>
</organism>
<evidence type="ECO:0000259" key="4">
    <source>
        <dbReference type="Pfam" id="PF20014"/>
    </source>
</evidence>
<dbReference type="RefSeq" id="WP_085494889.1">
    <property type="nucleotide sequence ID" value="NZ_FXAZ01000003.1"/>
</dbReference>
<feature type="domain" description="GTPase-associated protein 1 N-terminal" evidence="3">
    <location>
        <begin position="8"/>
        <end position="146"/>
    </location>
</feature>
<dbReference type="OrthoDB" id="2931061at2"/>
<keyword evidence="2" id="KW-0472">Membrane</keyword>